<comment type="subcellular location">
    <subcellularLocation>
        <location evidence="2">Cytoplasm</location>
    </subcellularLocation>
    <subcellularLocation>
        <location evidence="1">Nucleus</location>
    </subcellularLocation>
</comment>
<gene>
    <name evidence="5" type="ORF">PtA15_4A611</name>
</gene>
<protein>
    <recommendedName>
        <fullName evidence="7">C2H2-type domain-containing protein</fullName>
    </recommendedName>
</protein>
<dbReference type="InterPro" id="IPR045230">
    <property type="entry name" value="MBS1/2-like"/>
</dbReference>
<dbReference type="RefSeq" id="XP_053019714.1">
    <property type="nucleotide sequence ID" value="XM_053168513.1"/>
</dbReference>
<evidence type="ECO:0000313" key="5">
    <source>
        <dbReference type="EMBL" id="WAQ84159.1"/>
    </source>
</evidence>
<sequence>MVRGHAKPARQHGDPALMMSVCRAKNAAKQGSQKGSQLGAQQAVTKVGCAICKAPTPSYKLLVTHYEAKHPKESVPSEEAFKTMK</sequence>
<dbReference type="Gene3D" id="4.10.1050.10">
    <property type="entry name" value="At2g23090-like"/>
    <property type="match status" value="1"/>
</dbReference>
<dbReference type="Proteomes" id="UP001164743">
    <property type="component" value="Chromosome 4A"/>
</dbReference>
<dbReference type="SUPFAM" id="SSF118359">
    <property type="entry name" value="Expressed protein At2g23090/F21P24.15"/>
    <property type="match status" value="1"/>
</dbReference>
<evidence type="ECO:0000256" key="2">
    <source>
        <dbReference type="ARBA" id="ARBA00004496"/>
    </source>
</evidence>
<dbReference type="EMBL" id="CP110424">
    <property type="protein sequence ID" value="WAQ84159.1"/>
    <property type="molecule type" value="Genomic_DNA"/>
</dbReference>
<evidence type="ECO:0000313" key="6">
    <source>
        <dbReference type="Proteomes" id="UP001164743"/>
    </source>
</evidence>
<keyword evidence="3" id="KW-0963">Cytoplasm</keyword>
<dbReference type="InterPro" id="IPR026939">
    <property type="entry name" value="ZNF706/At2g23090_sf"/>
</dbReference>
<evidence type="ECO:0000256" key="4">
    <source>
        <dbReference type="ARBA" id="ARBA00023242"/>
    </source>
</evidence>
<accession>A0ABY7CHL4</accession>
<evidence type="ECO:0000256" key="1">
    <source>
        <dbReference type="ARBA" id="ARBA00004123"/>
    </source>
</evidence>
<evidence type="ECO:0008006" key="7">
    <source>
        <dbReference type="Google" id="ProtNLM"/>
    </source>
</evidence>
<dbReference type="PANTHER" id="PTHR21213:SF0">
    <property type="entry name" value="ZINC FINGER PROTEIN 706"/>
    <property type="match status" value="1"/>
</dbReference>
<dbReference type="PANTHER" id="PTHR21213">
    <property type="entry name" value="GEO09665P1-RELATED"/>
    <property type="match status" value="1"/>
</dbReference>
<proteinExistence type="predicted"/>
<keyword evidence="6" id="KW-1185">Reference proteome</keyword>
<keyword evidence="4" id="KW-0539">Nucleus</keyword>
<dbReference type="GeneID" id="77809408"/>
<name>A0ABY7CHL4_9BASI</name>
<organism evidence="5 6">
    <name type="scientific">Puccinia triticina</name>
    <dbReference type="NCBI Taxonomy" id="208348"/>
    <lineage>
        <taxon>Eukaryota</taxon>
        <taxon>Fungi</taxon>
        <taxon>Dikarya</taxon>
        <taxon>Basidiomycota</taxon>
        <taxon>Pucciniomycotina</taxon>
        <taxon>Pucciniomycetes</taxon>
        <taxon>Pucciniales</taxon>
        <taxon>Pucciniaceae</taxon>
        <taxon>Puccinia</taxon>
    </lineage>
</organism>
<reference evidence="5" key="1">
    <citation type="submission" date="2022-10" db="EMBL/GenBank/DDBJ databases">
        <title>Puccinia triticina Genome sequencing and assembly.</title>
        <authorList>
            <person name="Li C."/>
        </authorList>
    </citation>
    <scope>NUCLEOTIDE SEQUENCE</scope>
    <source>
        <strain evidence="5">Pt15</strain>
    </source>
</reference>
<evidence type="ECO:0000256" key="3">
    <source>
        <dbReference type="ARBA" id="ARBA00022490"/>
    </source>
</evidence>